<organism evidence="8 9">
    <name type="scientific">Rhodovastum atsumiense</name>
    <dbReference type="NCBI Taxonomy" id="504468"/>
    <lineage>
        <taxon>Bacteria</taxon>
        <taxon>Pseudomonadati</taxon>
        <taxon>Pseudomonadota</taxon>
        <taxon>Alphaproteobacteria</taxon>
        <taxon>Acetobacterales</taxon>
        <taxon>Acetobacteraceae</taxon>
        <taxon>Rhodovastum</taxon>
    </lineage>
</organism>
<dbReference type="OrthoDB" id="7850605at2"/>
<evidence type="ECO:0000256" key="5">
    <source>
        <dbReference type="ARBA" id="ARBA00023136"/>
    </source>
</evidence>
<keyword evidence="3 6" id="KW-0812">Transmembrane</keyword>
<dbReference type="PANTHER" id="PTHR32322:SF18">
    <property type="entry name" value="S-ADENOSYLMETHIONINE_S-ADENOSYLHOMOCYSTEINE TRANSPORTER"/>
    <property type="match status" value="1"/>
</dbReference>
<reference evidence="8 9" key="1">
    <citation type="submission" date="2019-09" db="EMBL/GenBank/DDBJ databases">
        <title>Genome sequence of Rhodovastum atsumiense, a diverse member of the Acetobacteraceae family of non-sulfur purple photosynthetic bacteria.</title>
        <authorList>
            <person name="Meyer T."/>
            <person name="Kyndt J."/>
        </authorList>
    </citation>
    <scope>NUCLEOTIDE SEQUENCE [LARGE SCALE GENOMIC DNA]</scope>
    <source>
        <strain evidence="8 9">DSM 21279</strain>
    </source>
</reference>
<feature type="domain" description="EamA" evidence="7">
    <location>
        <begin position="17"/>
        <end position="150"/>
    </location>
</feature>
<keyword evidence="9" id="KW-1185">Reference proteome</keyword>
<evidence type="ECO:0000259" key="7">
    <source>
        <dbReference type="Pfam" id="PF00892"/>
    </source>
</evidence>
<dbReference type="AlphaFoldDB" id="A0A5M6ITZ2"/>
<feature type="transmembrane region" description="Helical" evidence="6">
    <location>
        <begin position="109"/>
        <end position="128"/>
    </location>
</feature>
<feature type="transmembrane region" description="Helical" evidence="6">
    <location>
        <begin position="43"/>
        <end position="63"/>
    </location>
</feature>
<dbReference type="InterPro" id="IPR050638">
    <property type="entry name" value="AA-Vitamin_Transporters"/>
</dbReference>
<evidence type="ECO:0000256" key="4">
    <source>
        <dbReference type="ARBA" id="ARBA00022989"/>
    </source>
</evidence>
<comment type="subcellular location">
    <subcellularLocation>
        <location evidence="1">Cell membrane</location>
        <topology evidence="1">Multi-pass membrane protein</topology>
    </subcellularLocation>
</comment>
<feature type="transmembrane region" description="Helical" evidence="6">
    <location>
        <begin position="12"/>
        <end position="31"/>
    </location>
</feature>
<dbReference type="InterPro" id="IPR037185">
    <property type="entry name" value="EmrE-like"/>
</dbReference>
<feature type="transmembrane region" description="Helical" evidence="6">
    <location>
        <begin position="137"/>
        <end position="156"/>
    </location>
</feature>
<keyword evidence="2" id="KW-1003">Cell membrane</keyword>
<gene>
    <name evidence="8" type="ORF">F1189_16435</name>
</gene>
<dbReference type="InterPro" id="IPR000620">
    <property type="entry name" value="EamA_dom"/>
</dbReference>
<dbReference type="Pfam" id="PF00892">
    <property type="entry name" value="EamA"/>
    <property type="match status" value="2"/>
</dbReference>
<accession>A0A5M6ITZ2</accession>
<evidence type="ECO:0000313" key="8">
    <source>
        <dbReference type="EMBL" id="KAA5610998.1"/>
    </source>
</evidence>
<feature type="transmembrane region" description="Helical" evidence="6">
    <location>
        <begin position="84"/>
        <end position="103"/>
    </location>
</feature>
<dbReference type="RefSeq" id="WP_150041921.1">
    <property type="nucleotide sequence ID" value="NZ_OW485601.1"/>
</dbReference>
<dbReference type="SUPFAM" id="SSF103481">
    <property type="entry name" value="Multidrug resistance efflux transporter EmrE"/>
    <property type="match status" value="2"/>
</dbReference>
<evidence type="ECO:0000313" key="9">
    <source>
        <dbReference type="Proteomes" id="UP000325255"/>
    </source>
</evidence>
<feature type="transmembrane region" description="Helical" evidence="6">
    <location>
        <begin position="231"/>
        <end position="252"/>
    </location>
</feature>
<sequence length="308" mass="32506">MSRAPRPAGEDSSFRWQGLLWVLVTALGWGLNWPMMKFALSQWPVFTFRVVTSLAGAALLLALAAARSETLWPRDRRQWGRLSLAGVLNITSFVGLGTLSLRWLDASEAAIIAYTMPIWAAMLAWPVLGERPTLPRLAGLAVGFMGVGVLLGPLVATGSGAPMGTLAAKWPGIACILGTAVMFAAGAVLTKRLPTGMPPLSGLAWQILLGTVPILWAALAFERWDVTTIGIGGWLAAFYVAFVALCLAYFAWFRALRLLPAGTATIGTLLVPMIGVLGAGLALGEPLGWRQGVALAMTVSGVVLASRG</sequence>
<name>A0A5M6ITZ2_9PROT</name>
<feature type="transmembrane region" description="Helical" evidence="6">
    <location>
        <begin position="289"/>
        <end position="306"/>
    </location>
</feature>
<evidence type="ECO:0000256" key="6">
    <source>
        <dbReference type="SAM" id="Phobius"/>
    </source>
</evidence>
<feature type="transmembrane region" description="Helical" evidence="6">
    <location>
        <begin position="264"/>
        <end position="283"/>
    </location>
</feature>
<evidence type="ECO:0000256" key="3">
    <source>
        <dbReference type="ARBA" id="ARBA00022692"/>
    </source>
</evidence>
<evidence type="ECO:0000256" key="2">
    <source>
        <dbReference type="ARBA" id="ARBA00022475"/>
    </source>
</evidence>
<dbReference type="GO" id="GO:0005886">
    <property type="term" value="C:plasma membrane"/>
    <property type="evidence" value="ECO:0007669"/>
    <property type="project" value="UniProtKB-SubCell"/>
</dbReference>
<feature type="transmembrane region" description="Helical" evidence="6">
    <location>
        <begin position="202"/>
        <end position="219"/>
    </location>
</feature>
<feature type="domain" description="EamA" evidence="7">
    <location>
        <begin position="171"/>
        <end position="306"/>
    </location>
</feature>
<proteinExistence type="predicted"/>
<evidence type="ECO:0000256" key="1">
    <source>
        <dbReference type="ARBA" id="ARBA00004651"/>
    </source>
</evidence>
<protein>
    <submittedName>
        <fullName evidence="8">DMT family transporter</fullName>
    </submittedName>
</protein>
<dbReference type="PANTHER" id="PTHR32322">
    <property type="entry name" value="INNER MEMBRANE TRANSPORTER"/>
    <property type="match status" value="1"/>
</dbReference>
<keyword evidence="4 6" id="KW-1133">Transmembrane helix</keyword>
<keyword evidence="5 6" id="KW-0472">Membrane</keyword>
<dbReference type="EMBL" id="VWPK01000025">
    <property type="protein sequence ID" value="KAA5610998.1"/>
    <property type="molecule type" value="Genomic_DNA"/>
</dbReference>
<feature type="transmembrane region" description="Helical" evidence="6">
    <location>
        <begin position="168"/>
        <end position="190"/>
    </location>
</feature>
<comment type="caution">
    <text evidence="8">The sequence shown here is derived from an EMBL/GenBank/DDBJ whole genome shotgun (WGS) entry which is preliminary data.</text>
</comment>
<dbReference type="Proteomes" id="UP000325255">
    <property type="component" value="Unassembled WGS sequence"/>
</dbReference>